<evidence type="ECO:0000313" key="2">
    <source>
        <dbReference type="Proteomes" id="UP001166286"/>
    </source>
</evidence>
<dbReference type="Proteomes" id="UP001166286">
    <property type="component" value="Unassembled WGS sequence"/>
</dbReference>
<sequence length="301" mass="31023">MAAVVMKVAQASGGGGGAAQQVSSIADAAAHIMDVARSEAAKAKEAGRIDNNEFNIAKNFLVNAVNAIQEATCSQYNIVICTDQDKDDFQNLKGQVLPMDLLDVEVSQGKIVNFEVYVFDTGNYLRHGKYEQNSWWYWGQTKKWYDPAAMHVDFSKAQTKLDPTQVQKQQAQNTAQTQTATAANTATQALQATTAAQQAPALAKDAASVAANNAQTLGGGAPAGAPSPAAPAAGSYGYPSAAPSYGSSPYGSGGPYGSAATAAPAPGLMDHLVSAASAPMMQMFAGGATGSPYATQTGPAY</sequence>
<dbReference type="EMBL" id="JAFEKC020000022">
    <property type="protein sequence ID" value="KAK0507961.1"/>
    <property type="molecule type" value="Genomic_DNA"/>
</dbReference>
<name>A0AA39QT52_9LECA</name>
<proteinExistence type="predicted"/>
<accession>A0AA39QT52</accession>
<dbReference type="AlphaFoldDB" id="A0AA39QT52"/>
<reference evidence="1" key="1">
    <citation type="submission" date="2023-03" db="EMBL/GenBank/DDBJ databases">
        <title>Complete genome of Cladonia borealis.</title>
        <authorList>
            <person name="Park H."/>
        </authorList>
    </citation>
    <scope>NUCLEOTIDE SEQUENCE</scope>
    <source>
        <strain evidence="1">ANT050790</strain>
    </source>
</reference>
<evidence type="ECO:0000313" key="1">
    <source>
        <dbReference type="EMBL" id="KAK0507961.1"/>
    </source>
</evidence>
<keyword evidence="2" id="KW-1185">Reference proteome</keyword>
<protein>
    <submittedName>
        <fullName evidence="1">Uncharacterized protein</fullName>
    </submittedName>
</protein>
<organism evidence="1 2">
    <name type="scientific">Cladonia borealis</name>
    <dbReference type="NCBI Taxonomy" id="184061"/>
    <lineage>
        <taxon>Eukaryota</taxon>
        <taxon>Fungi</taxon>
        <taxon>Dikarya</taxon>
        <taxon>Ascomycota</taxon>
        <taxon>Pezizomycotina</taxon>
        <taxon>Lecanoromycetes</taxon>
        <taxon>OSLEUM clade</taxon>
        <taxon>Lecanoromycetidae</taxon>
        <taxon>Lecanorales</taxon>
        <taxon>Lecanorineae</taxon>
        <taxon>Cladoniaceae</taxon>
        <taxon>Cladonia</taxon>
    </lineage>
</organism>
<gene>
    <name evidence="1" type="ORF">JMJ35_009850</name>
</gene>
<comment type="caution">
    <text evidence="1">The sequence shown here is derived from an EMBL/GenBank/DDBJ whole genome shotgun (WGS) entry which is preliminary data.</text>
</comment>